<name>A0A0S3SS15_PHAAN</name>
<keyword evidence="3" id="KW-1185">Reference proteome</keyword>
<feature type="region of interest" description="Disordered" evidence="1">
    <location>
        <begin position="60"/>
        <end position="84"/>
    </location>
</feature>
<proteinExistence type="predicted"/>
<evidence type="ECO:0000313" key="3">
    <source>
        <dbReference type="Proteomes" id="UP000291084"/>
    </source>
</evidence>
<accession>A0A0S3SS15</accession>
<reference evidence="2 3" key="1">
    <citation type="journal article" date="2015" name="Sci. Rep.">
        <title>The power of single molecule real-time sequencing technology in the de novo assembly of a eukaryotic genome.</title>
        <authorList>
            <person name="Sakai H."/>
            <person name="Naito K."/>
            <person name="Ogiso-Tanaka E."/>
            <person name="Takahashi Y."/>
            <person name="Iseki K."/>
            <person name="Muto C."/>
            <person name="Satou K."/>
            <person name="Teruya K."/>
            <person name="Shiroma A."/>
            <person name="Shimoji M."/>
            <person name="Hirano T."/>
            <person name="Itoh T."/>
            <person name="Kaga A."/>
            <person name="Tomooka N."/>
        </authorList>
    </citation>
    <scope>NUCLEOTIDE SEQUENCE [LARGE SCALE GENOMIC DNA]</scope>
    <source>
        <strain evidence="3">cv. Shumari</strain>
    </source>
</reference>
<evidence type="ECO:0000256" key="1">
    <source>
        <dbReference type="SAM" id="MobiDB-lite"/>
    </source>
</evidence>
<dbReference type="Proteomes" id="UP000291084">
    <property type="component" value="Chromosome 8"/>
</dbReference>
<dbReference type="EMBL" id="AP015041">
    <property type="protein sequence ID" value="BAT95616.1"/>
    <property type="molecule type" value="Genomic_DNA"/>
</dbReference>
<organism evidence="2 3">
    <name type="scientific">Vigna angularis var. angularis</name>
    <dbReference type="NCBI Taxonomy" id="157739"/>
    <lineage>
        <taxon>Eukaryota</taxon>
        <taxon>Viridiplantae</taxon>
        <taxon>Streptophyta</taxon>
        <taxon>Embryophyta</taxon>
        <taxon>Tracheophyta</taxon>
        <taxon>Spermatophyta</taxon>
        <taxon>Magnoliopsida</taxon>
        <taxon>eudicotyledons</taxon>
        <taxon>Gunneridae</taxon>
        <taxon>Pentapetalae</taxon>
        <taxon>rosids</taxon>
        <taxon>fabids</taxon>
        <taxon>Fabales</taxon>
        <taxon>Fabaceae</taxon>
        <taxon>Papilionoideae</taxon>
        <taxon>50 kb inversion clade</taxon>
        <taxon>NPAAA clade</taxon>
        <taxon>indigoferoid/millettioid clade</taxon>
        <taxon>Phaseoleae</taxon>
        <taxon>Vigna</taxon>
    </lineage>
</organism>
<dbReference type="AlphaFoldDB" id="A0A0S3SS15"/>
<sequence>LNETKVSFSLHLNPKGAELLHARPSLHPTGSREPRSVTTFVVGAVADRGESSPLPLLVARELDTPSPPPTTPISSSIAHCRDHRRPQRQTLFSFSSSRIREVLTLLRQSPLERSRLPRTRAPPAPRVTTKVVAGHRLDVLHRHDQIHLYP</sequence>
<feature type="non-terminal residue" evidence="2">
    <location>
        <position position="1"/>
    </location>
</feature>
<gene>
    <name evidence="2" type="primary">Vigan.08G237300</name>
    <name evidence="2" type="ORF">VIGAN_08237300</name>
</gene>
<protein>
    <submittedName>
        <fullName evidence="2">Uncharacterized protein</fullName>
    </submittedName>
</protein>
<evidence type="ECO:0000313" key="2">
    <source>
        <dbReference type="EMBL" id="BAT95616.1"/>
    </source>
</evidence>